<protein>
    <submittedName>
        <fullName evidence="1">Uncharacterized protein</fullName>
    </submittedName>
</protein>
<proteinExistence type="predicted"/>
<name>A0A9X7UBQ6_SPHYA</name>
<reference evidence="1 2" key="1">
    <citation type="submission" date="2020-07" db="EMBL/GenBank/DDBJ databases">
        <title>Whole genome sequence of Sphingobium yanoikuyae A3.</title>
        <authorList>
            <person name="Han S.-S."/>
        </authorList>
    </citation>
    <scope>NUCLEOTIDE SEQUENCE [LARGE SCALE GENOMIC DNA]</scope>
    <source>
        <strain evidence="1 2">A3</strain>
    </source>
</reference>
<dbReference type="Gene3D" id="3.30.420.240">
    <property type="match status" value="1"/>
</dbReference>
<evidence type="ECO:0000313" key="2">
    <source>
        <dbReference type="Proteomes" id="UP000515377"/>
    </source>
</evidence>
<dbReference type="Proteomes" id="UP000515377">
    <property type="component" value="Chromosome"/>
</dbReference>
<dbReference type="EMBL" id="CP060122">
    <property type="protein sequence ID" value="QNG47413.1"/>
    <property type="molecule type" value="Genomic_DNA"/>
</dbReference>
<accession>A0A9X7UBQ6</accession>
<evidence type="ECO:0000313" key="1">
    <source>
        <dbReference type="EMBL" id="QNG47413.1"/>
    </source>
</evidence>
<organism evidence="1 2">
    <name type="scientific">Sphingobium yanoikuyae</name>
    <name type="common">Sphingomonas yanoikuyae</name>
    <dbReference type="NCBI Taxonomy" id="13690"/>
    <lineage>
        <taxon>Bacteria</taxon>
        <taxon>Pseudomonadati</taxon>
        <taxon>Pseudomonadota</taxon>
        <taxon>Alphaproteobacteria</taxon>
        <taxon>Sphingomonadales</taxon>
        <taxon>Sphingomonadaceae</taxon>
        <taxon>Sphingobium</taxon>
    </lineage>
</organism>
<gene>
    <name evidence="1" type="ORF">H3V42_07330</name>
</gene>
<sequence length="234" mass="26041">METWLREKLRPILDKLDPTRRHDFGQDFARSGDGSVIIVNELGQDLVRRGKLVIELRNVPYETQRDVVFFLGDALPRFGHAAFDATGNGAYLAEVARQRWGERVSEIKLNAGWYGANSTAYIEAFSDGEIVVAGDDDIIRDHQALQYVDGIIRVPENFRYKGGDGFDRHGDAGIAGILAWYASRQGAAEYGYEPVPTLRQALDGGQDDNGFGSGAGSSRDWWRPPLGSRYRGFI</sequence>
<dbReference type="AlphaFoldDB" id="A0A9X7UBQ6"/>